<name>A0A173LYK4_9MICO</name>
<dbReference type="InterPro" id="IPR051325">
    <property type="entry name" value="Nudix_hydrolase_domain"/>
</dbReference>
<reference evidence="5 6" key="1">
    <citation type="journal article" date="2016" name="Genome Announc.">
        <title>Complete Genome Sequence of Aurantimicrobium minutum Type Strain KNCT, a Planktonic Ultramicrobacterium Isolated from River Water.</title>
        <authorList>
            <person name="Nakai R."/>
            <person name="Fujisawa T."/>
            <person name="Nakamura Y."/>
            <person name="Nishide H."/>
            <person name="Uchiyama I."/>
            <person name="Baba T."/>
            <person name="Toyoda A."/>
            <person name="Fujiyama A."/>
            <person name="Naganuma T."/>
            <person name="Niki H."/>
        </authorList>
    </citation>
    <scope>NUCLEOTIDE SEQUENCE [LARGE SCALE GENOMIC DNA]</scope>
    <source>
        <strain evidence="5 6">KNC</strain>
    </source>
</reference>
<dbReference type="AlphaFoldDB" id="A0A173LYK4"/>
<dbReference type="InterPro" id="IPR020084">
    <property type="entry name" value="NUDIX_hydrolase_CS"/>
</dbReference>
<comment type="similarity">
    <text evidence="1 3">Belongs to the Nudix hydrolase family.</text>
</comment>
<dbReference type="Pfam" id="PF00293">
    <property type="entry name" value="NUDIX"/>
    <property type="match status" value="1"/>
</dbReference>
<dbReference type="Pfam" id="PF00300">
    <property type="entry name" value="His_Phos_1"/>
    <property type="match status" value="1"/>
</dbReference>
<dbReference type="SMART" id="SM00855">
    <property type="entry name" value="PGAM"/>
    <property type="match status" value="1"/>
</dbReference>
<evidence type="ECO:0000256" key="1">
    <source>
        <dbReference type="ARBA" id="ARBA00005582"/>
    </source>
</evidence>
<dbReference type="Proteomes" id="UP000243847">
    <property type="component" value="Chromosome sequence1"/>
</dbReference>
<dbReference type="SUPFAM" id="SSF55811">
    <property type="entry name" value="Nudix"/>
    <property type="match status" value="1"/>
</dbReference>
<dbReference type="InterPro" id="IPR029033">
    <property type="entry name" value="His_PPase_superfam"/>
</dbReference>
<dbReference type="PANTHER" id="PTHR21340:SF0">
    <property type="entry name" value="BIS(5'-NUCLEOSYL)-TETRAPHOSPHATASE [ASYMMETRICAL]"/>
    <property type="match status" value="1"/>
</dbReference>
<dbReference type="InterPro" id="IPR020476">
    <property type="entry name" value="Nudix_hydrolase"/>
</dbReference>
<evidence type="ECO:0000256" key="3">
    <source>
        <dbReference type="RuleBase" id="RU003476"/>
    </source>
</evidence>
<gene>
    <name evidence="5" type="ORF">AUMI_110590</name>
</gene>
<dbReference type="RefSeq" id="WP_096382203.1">
    <property type="nucleotide sequence ID" value="NZ_AP017457.1"/>
</dbReference>
<dbReference type="CDD" id="cd03673">
    <property type="entry name" value="NUDIX_Ap6A_hydrolase"/>
    <property type="match status" value="1"/>
</dbReference>
<protein>
    <submittedName>
        <fullName evidence="5">Hydrolase, NUDIX family</fullName>
    </submittedName>
</protein>
<dbReference type="PROSITE" id="PS00893">
    <property type="entry name" value="NUDIX_BOX"/>
    <property type="match status" value="1"/>
</dbReference>
<dbReference type="GO" id="GO:0004081">
    <property type="term" value="F:bis(5'-nucleosyl)-tetraphosphatase (asymmetrical) activity"/>
    <property type="evidence" value="ECO:0007669"/>
    <property type="project" value="TreeGrafter"/>
</dbReference>
<dbReference type="InterPro" id="IPR013078">
    <property type="entry name" value="His_Pase_superF_clade-1"/>
</dbReference>
<dbReference type="PRINTS" id="PR00502">
    <property type="entry name" value="NUDIXFAMILY"/>
</dbReference>
<sequence>MSSKPSATVYAAGAVLWRHIGDDIHVLVIHRTEHKDVSLPKGKVDPGETLPQTAVREIREETGIKVSLGVPLGATEYVMPNGKNKFVQYWAAEVTTKAIQKSKFVPNGEVAALEWLPLATARGELSYDPDKEILDNFAALVKEGVTKTFAVVVLRHAKATSPSDWRGEDSSRPLTERGLTQAHGIVRTITAWKPKRLVSSTAVRCKETITPTAKALGEDVKFTKKVSQDAYENGSSDVRSVVGDIVRKRKSAIVCTHGPVAPAVIREIALATGTPRTSALDEAGLLDTAAFSIVHLSSTHPSSGIIAVETHSSLL</sequence>
<organism evidence="5 6">
    <name type="scientific">Aurantimicrobium minutum</name>
    <dbReference type="NCBI Taxonomy" id="708131"/>
    <lineage>
        <taxon>Bacteria</taxon>
        <taxon>Bacillati</taxon>
        <taxon>Actinomycetota</taxon>
        <taxon>Actinomycetes</taxon>
        <taxon>Micrococcales</taxon>
        <taxon>Microbacteriaceae</taxon>
        <taxon>Aurantimicrobium</taxon>
    </lineage>
</organism>
<dbReference type="InterPro" id="IPR000086">
    <property type="entry name" value="NUDIX_hydrolase_dom"/>
</dbReference>
<proteinExistence type="inferred from homology"/>
<dbReference type="EMBL" id="AP017457">
    <property type="protein sequence ID" value="BAU99601.1"/>
    <property type="molecule type" value="Genomic_DNA"/>
</dbReference>
<evidence type="ECO:0000313" key="5">
    <source>
        <dbReference type="EMBL" id="BAU99601.1"/>
    </source>
</evidence>
<keyword evidence="2 3" id="KW-0378">Hydrolase</keyword>
<evidence type="ECO:0000256" key="2">
    <source>
        <dbReference type="ARBA" id="ARBA00022801"/>
    </source>
</evidence>
<dbReference type="CDD" id="cd07040">
    <property type="entry name" value="HP"/>
    <property type="match status" value="1"/>
</dbReference>
<dbReference type="GeneID" id="80452253"/>
<dbReference type="GO" id="GO:0006754">
    <property type="term" value="P:ATP biosynthetic process"/>
    <property type="evidence" value="ECO:0007669"/>
    <property type="project" value="TreeGrafter"/>
</dbReference>
<dbReference type="PROSITE" id="PS51462">
    <property type="entry name" value="NUDIX"/>
    <property type="match status" value="1"/>
</dbReference>
<dbReference type="Gene3D" id="3.40.50.1240">
    <property type="entry name" value="Phosphoglycerate mutase-like"/>
    <property type="match status" value="1"/>
</dbReference>
<evidence type="ECO:0000313" key="6">
    <source>
        <dbReference type="Proteomes" id="UP000243847"/>
    </source>
</evidence>
<dbReference type="KEGG" id="amin:AUMI_110590"/>
<dbReference type="OrthoDB" id="4287477at2"/>
<dbReference type="InterPro" id="IPR015797">
    <property type="entry name" value="NUDIX_hydrolase-like_dom_sf"/>
</dbReference>
<dbReference type="PANTHER" id="PTHR21340">
    <property type="entry name" value="DIADENOSINE 5,5-P1,P4-TETRAPHOSPHATE PYROPHOSPHOHYDROLASE MUTT"/>
    <property type="match status" value="1"/>
</dbReference>
<dbReference type="SUPFAM" id="SSF53254">
    <property type="entry name" value="Phosphoglycerate mutase-like"/>
    <property type="match status" value="1"/>
</dbReference>
<dbReference type="GO" id="GO:0006167">
    <property type="term" value="P:AMP biosynthetic process"/>
    <property type="evidence" value="ECO:0007669"/>
    <property type="project" value="TreeGrafter"/>
</dbReference>
<evidence type="ECO:0000259" key="4">
    <source>
        <dbReference type="PROSITE" id="PS51462"/>
    </source>
</evidence>
<feature type="domain" description="Nudix hydrolase" evidence="4">
    <location>
        <begin position="7"/>
        <end position="138"/>
    </location>
</feature>
<accession>A0A173LYK4</accession>
<dbReference type="Gene3D" id="3.90.79.10">
    <property type="entry name" value="Nucleoside Triphosphate Pyrophosphohydrolase"/>
    <property type="match status" value="1"/>
</dbReference>